<protein>
    <submittedName>
        <fullName evidence="3">YpeB-like protein with putative protease inhibitory function</fullName>
    </submittedName>
</protein>
<evidence type="ECO:0000313" key="3">
    <source>
        <dbReference type="EMBL" id="PQV59156.1"/>
    </source>
</evidence>
<dbReference type="Proteomes" id="UP000238338">
    <property type="component" value="Unassembled WGS sequence"/>
</dbReference>
<evidence type="ECO:0000259" key="2">
    <source>
        <dbReference type="Pfam" id="PF13670"/>
    </source>
</evidence>
<sequence length="87" mass="8903">MKPSILLSALLALTPVAALAMPQVGDVVGTNPDDAKAALEAAGCAVNDFEAEGGKIEAKCTDTATNKPMEVYIDPKTGAVTDIKDND</sequence>
<dbReference type="InterPro" id="IPR025711">
    <property type="entry name" value="PepSY"/>
</dbReference>
<keyword evidence="4" id="KW-1185">Reference proteome</keyword>
<evidence type="ECO:0000256" key="1">
    <source>
        <dbReference type="SAM" id="SignalP"/>
    </source>
</evidence>
<name>A0A2S8SEC3_9RHOB</name>
<gene>
    <name evidence="3" type="ORF">LX70_00980</name>
</gene>
<feature type="signal peptide" evidence="1">
    <location>
        <begin position="1"/>
        <end position="20"/>
    </location>
</feature>
<reference evidence="3 4" key="1">
    <citation type="submission" date="2018-02" db="EMBL/GenBank/DDBJ databases">
        <title>Genomic Encyclopedia of Archaeal and Bacterial Type Strains, Phase II (KMG-II): from individual species to whole genera.</title>
        <authorList>
            <person name="Goeker M."/>
        </authorList>
    </citation>
    <scope>NUCLEOTIDE SEQUENCE [LARGE SCALE GENOMIC DNA]</scope>
    <source>
        <strain evidence="3 4">DSM 18921</strain>
    </source>
</reference>
<comment type="caution">
    <text evidence="3">The sequence shown here is derived from an EMBL/GenBank/DDBJ whole genome shotgun (WGS) entry which is preliminary data.</text>
</comment>
<dbReference type="EMBL" id="PVEP01000001">
    <property type="protein sequence ID" value="PQV59156.1"/>
    <property type="molecule type" value="Genomic_DNA"/>
</dbReference>
<dbReference type="AlphaFoldDB" id="A0A2S8SEC3"/>
<organism evidence="3 4">
    <name type="scientific">Albidovulum denitrificans</name>
    <dbReference type="NCBI Taxonomy" id="404881"/>
    <lineage>
        <taxon>Bacteria</taxon>
        <taxon>Pseudomonadati</taxon>
        <taxon>Pseudomonadota</taxon>
        <taxon>Alphaproteobacteria</taxon>
        <taxon>Rhodobacterales</taxon>
        <taxon>Paracoccaceae</taxon>
        <taxon>Albidovulum</taxon>
    </lineage>
</organism>
<dbReference type="RefSeq" id="WP_105513353.1">
    <property type="nucleotide sequence ID" value="NZ_PVEP01000001.1"/>
</dbReference>
<dbReference type="OrthoDB" id="7872412at2"/>
<feature type="chain" id="PRO_5015541999" evidence="1">
    <location>
        <begin position="21"/>
        <end position="87"/>
    </location>
</feature>
<keyword evidence="1" id="KW-0732">Signal</keyword>
<dbReference type="Pfam" id="PF13670">
    <property type="entry name" value="PepSY_2"/>
    <property type="match status" value="1"/>
</dbReference>
<feature type="domain" description="PepSY" evidence="2">
    <location>
        <begin position="6"/>
        <end position="82"/>
    </location>
</feature>
<accession>A0A2S8SEC3</accession>
<proteinExistence type="predicted"/>
<evidence type="ECO:0000313" key="4">
    <source>
        <dbReference type="Proteomes" id="UP000238338"/>
    </source>
</evidence>